<feature type="chain" id="PRO_5040234649" description="Cell wall protein CWP1" evidence="2">
    <location>
        <begin position="20"/>
        <end position="210"/>
    </location>
</feature>
<dbReference type="EMBL" id="JAEUBF010000879">
    <property type="protein sequence ID" value="KAH3674318.1"/>
    <property type="molecule type" value="Genomic_DNA"/>
</dbReference>
<name>A0A9P8PLE8_9ASCO</name>
<accession>A0A9P8PLE8</accession>
<reference evidence="3" key="1">
    <citation type="journal article" date="2021" name="Open Biol.">
        <title>Shared evolutionary footprints suggest mitochondrial oxidative damage underlies multiple complex I losses in fungi.</title>
        <authorList>
            <person name="Schikora-Tamarit M.A."/>
            <person name="Marcet-Houben M."/>
            <person name="Nosek J."/>
            <person name="Gabaldon T."/>
        </authorList>
    </citation>
    <scope>NUCLEOTIDE SEQUENCE</scope>
    <source>
        <strain evidence="3">CBS6341</strain>
    </source>
</reference>
<feature type="region of interest" description="Disordered" evidence="1">
    <location>
        <begin position="132"/>
        <end position="183"/>
    </location>
</feature>
<gene>
    <name evidence="3" type="ORF">WICMUC_003390</name>
</gene>
<dbReference type="AlphaFoldDB" id="A0A9P8PLE8"/>
<keyword evidence="4" id="KW-1185">Reference proteome</keyword>
<evidence type="ECO:0008006" key="5">
    <source>
        <dbReference type="Google" id="ProtNLM"/>
    </source>
</evidence>
<protein>
    <recommendedName>
        <fullName evidence="5">Cell wall protein CWP1</fullName>
    </recommendedName>
</protein>
<feature type="compositionally biased region" description="Low complexity" evidence="1">
    <location>
        <begin position="141"/>
        <end position="175"/>
    </location>
</feature>
<evidence type="ECO:0000256" key="2">
    <source>
        <dbReference type="SAM" id="SignalP"/>
    </source>
</evidence>
<evidence type="ECO:0000256" key="1">
    <source>
        <dbReference type="SAM" id="MobiDB-lite"/>
    </source>
</evidence>
<dbReference type="OrthoDB" id="3981026at2759"/>
<feature type="signal peptide" evidence="2">
    <location>
        <begin position="1"/>
        <end position="19"/>
    </location>
</feature>
<comment type="caution">
    <text evidence="3">The sequence shown here is derived from an EMBL/GenBank/DDBJ whole genome shotgun (WGS) entry which is preliminary data.</text>
</comment>
<evidence type="ECO:0000313" key="4">
    <source>
        <dbReference type="Proteomes" id="UP000769528"/>
    </source>
</evidence>
<dbReference type="Proteomes" id="UP000769528">
    <property type="component" value="Unassembled WGS sequence"/>
</dbReference>
<keyword evidence="2" id="KW-0732">Signal</keyword>
<reference evidence="3" key="2">
    <citation type="submission" date="2021-01" db="EMBL/GenBank/DDBJ databases">
        <authorList>
            <person name="Schikora-Tamarit M.A."/>
        </authorList>
    </citation>
    <scope>NUCLEOTIDE SEQUENCE</scope>
    <source>
        <strain evidence="3">CBS6341</strain>
    </source>
</reference>
<sequence>MFAKTLVALSFAALSLADSQEFGLLVIRSGSQYQYASIVDTDSTLQVGSSNAVDGVITDDGLFKLSDGSYVVIGSDSITVGSSKASNKFSISSGYLTYDDSQAFSIDSTSGHLLYKSQTGTGIGLRATAKSGSAVPDFKPSHSSNSTTSASSNSTTSAFSNSTTSSTLSTHTTSSGNVTTPSVSTATGGANAYQAGAGIAAVGAAVALLL</sequence>
<evidence type="ECO:0000313" key="3">
    <source>
        <dbReference type="EMBL" id="KAH3674318.1"/>
    </source>
</evidence>
<organism evidence="3 4">
    <name type="scientific">Wickerhamomyces mucosus</name>
    <dbReference type="NCBI Taxonomy" id="1378264"/>
    <lineage>
        <taxon>Eukaryota</taxon>
        <taxon>Fungi</taxon>
        <taxon>Dikarya</taxon>
        <taxon>Ascomycota</taxon>
        <taxon>Saccharomycotina</taxon>
        <taxon>Saccharomycetes</taxon>
        <taxon>Phaffomycetales</taxon>
        <taxon>Wickerhamomycetaceae</taxon>
        <taxon>Wickerhamomyces</taxon>
    </lineage>
</organism>
<proteinExistence type="predicted"/>